<feature type="transmembrane region" description="Helical" evidence="1">
    <location>
        <begin position="106"/>
        <end position="126"/>
    </location>
</feature>
<keyword evidence="1" id="KW-0472">Membrane</keyword>
<dbReference type="EMBL" id="VJMH01001578">
    <property type="protein sequence ID" value="KAF0711540.1"/>
    <property type="molecule type" value="Genomic_DNA"/>
</dbReference>
<sequence length="169" mass="18002">MSDVQSFFNAENRVVIARALVFVTSLIGFFCSTGTTGVSSTDYMFLILFTTCLYLGAHFYWVTYAKVVTVLPFTQFIVDAVLAILLLAAGIAVACFGWLPSSGKAACAFTFIATLFQVAVVALLYLGGKPAVETVQVQEDASTNFVVAGTPTNDAPVKEVKEGVEESAV</sequence>
<organism evidence="3 4">
    <name type="scientific">Aphanomyces stellatus</name>
    <dbReference type="NCBI Taxonomy" id="120398"/>
    <lineage>
        <taxon>Eukaryota</taxon>
        <taxon>Sar</taxon>
        <taxon>Stramenopiles</taxon>
        <taxon>Oomycota</taxon>
        <taxon>Saprolegniomycetes</taxon>
        <taxon>Saprolegniales</taxon>
        <taxon>Verrucalvaceae</taxon>
        <taxon>Aphanomyces</taxon>
    </lineage>
</organism>
<accession>A0A485KHB6</accession>
<dbReference type="AlphaFoldDB" id="A0A485KHB6"/>
<reference evidence="3 4" key="1">
    <citation type="submission" date="2019-03" db="EMBL/GenBank/DDBJ databases">
        <authorList>
            <person name="Gaulin E."/>
            <person name="Dumas B."/>
        </authorList>
    </citation>
    <scope>NUCLEOTIDE SEQUENCE [LARGE SCALE GENOMIC DNA]</scope>
    <source>
        <strain evidence="3">CBS 568.67</strain>
    </source>
</reference>
<dbReference type="OrthoDB" id="71420at2759"/>
<dbReference type="Proteomes" id="UP000332933">
    <property type="component" value="Unassembled WGS sequence"/>
</dbReference>
<dbReference type="EMBL" id="CAADRA010001579">
    <property type="protein sequence ID" value="VFT82307.1"/>
    <property type="molecule type" value="Genomic_DNA"/>
</dbReference>
<feature type="transmembrane region" description="Helical" evidence="1">
    <location>
        <begin position="12"/>
        <end position="31"/>
    </location>
</feature>
<evidence type="ECO:0000256" key="1">
    <source>
        <dbReference type="SAM" id="Phobius"/>
    </source>
</evidence>
<gene>
    <name evidence="3" type="primary">Aste57867_5234</name>
    <name evidence="2" type="ORF">As57867_005221</name>
    <name evidence="3" type="ORF">ASTE57867_5234</name>
</gene>
<keyword evidence="1" id="KW-0812">Transmembrane</keyword>
<evidence type="ECO:0000313" key="3">
    <source>
        <dbReference type="EMBL" id="VFT82307.1"/>
    </source>
</evidence>
<evidence type="ECO:0000313" key="4">
    <source>
        <dbReference type="Proteomes" id="UP000332933"/>
    </source>
</evidence>
<feature type="transmembrane region" description="Helical" evidence="1">
    <location>
        <begin position="73"/>
        <end position="99"/>
    </location>
</feature>
<keyword evidence="4" id="KW-1185">Reference proteome</keyword>
<proteinExistence type="predicted"/>
<protein>
    <submittedName>
        <fullName evidence="3">Aste57867_5234 protein</fullName>
    </submittedName>
</protein>
<evidence type="ECO:0000313" key="2">
    <source>
        <dbReference type="EMBL" id="KAF0711540.1"/>
    </source>
</evidence>
<keyword evidence="1" id="KW-1133">Transmembrane helix</keyword>
<feature type="transmembrane region" description="Helical" evidence="1">
    <location>
        <begin position="43"/>
        <end position="61"/>
    </location>
</feature>
<reference evidence="2" key="2">
    <citation type="submission" date="2019-06" db="EMBL/GenBank/DDBJ databases">
        <title>Genomics analysis of Aphanomyces spp. identifies a new class of oomycete effector associated with host adaptation.</title>
        <authorList>
            <person name="Gaulin E."/>
        </authorList>
    </citation>
    <scope>NUCLEOTIDE SEQUENCE</scope>
    <source>
        <strain evidence="2">CBS 578.67</strain>
    </source>
</reference>
<name>A0A485KHB6_9STRA</name>